<feature type="transmembrane region" description="Helical" evidence="7">
    <location>
        <begin position="223"/>
        <end position="244"/>
    </location>
</feature>
<feature type="transmembrane region" description="Helical" evidence="7">
    <location>
        <begin position="76"/>
        <end position="98"/>
    </location>
</feature>
<dbReference type="EMBL" id="LKET01000029">
    <property type="protein sequence ID" value="KPU44780.1"/>
    <property type="molecule type" value="Genomic_DNA"/>
</dbReference>
<accession>A0A0P8WQF2</accession>
<protein>
    <submittedName>
        <fullName evidence="9">Enterobactin exporter EntS</fullName>
    </submittedName>
</protein>
<evidence type="ECO:0000256" key="4">
    <source>
        <dbReference type="ARBA" id="ARBA00022692"/>
    </source>
</evidence>
<dbReference type="Gene3D" id="1.20.1250.20">
    <property type="entry name" value="MFS general substrate transporter like domains"/>
    <property type="match status" value="1"/>
</dbReference>
<feature type="domain" description="Major facilitator superfamily (MFS) profile" evidence="8">
    <location>
        <begin position="11"/>
        <end position="403"/>
    </location>
</feature>
<feature type="transmembrane region" description="Helical" evidence="7">
    <location>
        <begin position="380"/>
        <end position="401"/>
    </location>
</feature>
<feature type="transmembrane region" description="Helical" evidence="7">
    <location>
        <begin position="264"/>
        <end position="282"/>
    </location>
</feature>
<sequence length="406" mass="43019">MENKMNSWKKTFYIISAGQAFSVLGSSVVQFAIIWWLTVKTNSAIVLSVASIAGFLPHAILGPFIGAVVDRHSRKFIMIVADLCIAAVTFVLIIIFFVGEPPVGIIYAALALRSLGSSFHTPAMQASIPMIVPEEKLTWAAGITQMIQSVSLILGPALAGLMLGMFEVQYVMLIDVLGAVIATITLLAIKIKDPVKSDEDMNNKGILREIGYGIKSLMSYKGLFVLTIISSIYMVIYIPVGSLFPLMVRGHFQGGAFHASTVEAAFAAGMLIGSPVLGAIGAKLNRITIISLSILIMGAALIVSGLLPVGAFIAFVILTALMGFSSPLFAGSYFALLQSKIDPSILGRVMGVINSMMLIASPVGLVVAGPGAEIIGIARWFLLSGILILILGMACILNISIKSIEN</sequence>
<dbReference type="Proteomes" id="UP000050326">
    <property type="component" value="Unassembled WGS sequence"/>
</dbReference>
<keyword evidence="4 7" id="KW-0812">Transmembrane</keyword>
<feature type="transmembrane region" description="Helical" evidence="7">
    <location>
        <begin position="313"/>
        <end position="337"/>
    </location>
</feature>
<dbReference type="GO" id="GO:0022857">
    <property type="term" value="F:transmembrane transporter activity"/>
    <property type="evidence" value="ECO:0007669"/>
    <property type="project" value="InterPro"/>
</dbReference>
<organism evidence="9 10">
    <name type="scientific">Oxobacter pfennigii</name>
    <dbReference type="NCBI Taxonomy" id="36849"/>
    <lineage>
        <taxon>Bacteria</taxon>
        <taxon>Bacillati</taxon>
        <taxon>Bacillota</taxon>
        <taxon>Clostridia</taxon>
        <taxon>Eubacteriales</taxon>
        <taxon>Clostridiaceae</taxon>
        <taxon>Oxobacter</taxon>
    </lineage>
</organism>
<keyword evidence="10" id="KW-1185">Reference proteome</keyword>
<proteinExistence type="predicted"/>
<gene>
    <name evidence="9" type="ORF">OXPF_18660</name>
</gene>
<feature type="transmembrane region" description="Helical" evidence="7">
    <location>
        <begin position="44"/>
        <end position="69"/>
    </location>
</feature>
<evidence type="ECO:0000256" key="6">
    <source>
        <dbReference type="ARBA" id="ARBA00023136"/>
    </source>
</evidence>
<evidence type="ECO:0000256" key="5">
    <source>
        <dbReference type="ARBA" id="ARBA00022989"/>
    </source>
</evidence>
<evidence type="ECO:0000313" key="10">
    <source>
        <dbReference type="Proteomes" id="UP000050326"/>
    </source>
</evidence>
<keyword evidence="3" id="KW-1003">Cell membrane</keyword>
<comment type="caution">
    <text evidence="9">The sequence shown here is derived from an EMBL/GenBank/DDBJ whole genome shotgun (WGS) entry which is preliminary data.</text>
</comment>
<evidence type="ECO:0000256" key="2">
    <source>
        <dbReference type="ARBA" id="ARBA00022448"/>
    </source>
</evidence>
<reference evidence="9 10" key="1">
    <citation type="submission" date="2015-09" db="EMBL/GenBank/DDBJ databases">
        <title>Genome sequence of Oxobacter pfennigii DSM 3222.</title>
        <authorList>
            <person name="Poehlein A."/>
            <person name="Bengelsdorf F.R."/>
            <person name="Schiel-Bengelsdorf B."/>
            <person name="Duerre P."/>
            <person name="Daniel R."/>
        </authorList>
    </citation>
    <scope>NUCLEOTIDE SEQUENCE [LARGE SCALE GENOMIC DNA]</scope>
    <source>
        <strain evidence="9 10">DSM 3222</strain>
    </source>
</reference>
<keyword evidence="6 7" id="KW-0472">Membrane</keyword>
<dbReference type="CDD" id="cd06173">
    <property type="entry name" value="MFS_MefA_like"/>
    <property type="match status" value="1"/>
</dbReference>
<keyword evidence="2" id="KW-0813">Transport</keyword>
<evidence type="ECO:0000313" key="9">
    <source>
        <dbReference type="EMBL" id="KPU44780.1"/>
    </source>
</evidence>
<feature type="transmembrane region" description="Helical" evidence="7">
    <location>
        <begin position="12"/>
        <end position="38"/>
    </location>
</feature>
<feature type="transmembrane region" description="Helical" evidence="7">
    <location>
        <begin position="289"/>
        <end position="307"/>
    </location>
</feature>
<dbReference type="RefSeq" id="WP_242854369.1">
    <property type="nucleotide sequence ID" value="NZ_LKET01000029.1"/>
</dbReference>
<dbReference type="AlphaFoldDB" id="A0A0P8WQF2"/>
<dbReference type="STRING" id="36849.OXPF_18660"/>
<comment type="subcellular location">
    <subcellularLocation>
        <location evidence="1">Cell membrane</location>
        <topology evidence="1">Multi-pass membrane protein</topology>
    </subcellularLocation>
</comment>
<dbReference type="Pfam" id="PF07690">
    <property type="entry name" value="MFS_1"/>
    <property type="match status" value="1"/>
</dbReference>
<dbReference type="PANTHER" id="PTHR43266">
    <property type="entry name" value="MACROLIDE-EFFLUX PROTEIN"/>
    <property type="match status" value="1"/>
</dbReference>
<feature type="transmembrane region" description="Helical" evidence="7">
    <location>
        <begin position="349"/>
        <end position="368"/>
    </location>
</feature>
<dbReference type="PANTHER" id="PTHR43266:SF10">
    <property type="entry name" value="BACILYSIN EXPORTER BACE-RELATED"/>
    <property type="match status" value="1"/>
</dbReference>
<evidence type="ECO:0000256" key="3">
    <source>
        <dbReference type="ARBA" id="ARBA00022475"/>
    </source>
</evidence>
<name>A0A0P8WQF2_9CLOT</name>
<dbReference type="InterPro" id="IPR011701">
    <property type="entry name" value="MFS"/>
</dbReference>
<dbReference type="PROSITE" id="PS50850">
    <property type="entry name" value="MFS"/>
    <property type="match status" value="1"/>
</dbReference>
<feature type="transmembrane region" description="Helical" evidence="7">
    <location>
        <begin position="170"/>
        <end position="189"/>
    </location>
</feature>
<dbReference type="GO" id="GO:0005886">
    <property type="term" value="C:plasma membrane"/>
    <property type="evidence" value="ECO:0007669"/>
    <property type="project" value="UniProtKB-SubCell"/>
</dbReference>
<evidence type="ECO:0000256" key="7">
    <source>
        <dbReference type="SAM" id="Phobius"/>
    </source>
</evidence>
<dbReference type="InterPro" id="IPR036259">
    <property type="entry name" value="MFS_trans_sf"/>
</dbReference>
<keyword evidence="5 7" id="KW-1133">Transmembrane helix</keyword>
<dbReference type="SUPFAM" id="SSF103473">
    <property type="entry name" value="MFS general substrate transporter"/>
    <property type="match status" value="1"/>
</dbReference>
<evidence type="ECO:0000256" key="1">
    <source>
        <dbReference type="ARBA" id="ARBA00004651"/>
    </source>
</evidence>
<dbReference type="InterPro" id="IPR020846">
    <property type="entry name" value="MFS_dom"/>
</dbReference>
<evidence type="ECO:0000259" key="8">
    <source>
        <dbReference type="PROSITE" id="PS50850"/>
    </source>
</evidence>